<dbReference type="PANTHER" id="PTHR39610:SF2">
    <property type="entry name" value="BZIP DOMAIN-CONTAINING PROTEIN"/>
    <property type="match status" value="1"/>
</dbReference>
<organism evidence="3 4">
    <name type="scientific">Ceratocystis lukuohia</name>
    <dbReference type="NCBI Taxonomy" id="2019550"/>
    <lineage>
        <taxon>Eukaryota</taxon>
        <taxon>Fungi</taxon>
        <taxon>Dikarya</taxon>
        <taxon>Ascomycota</taxon>
        <taxon>Pezizomycotina</taxon>
        <taxon>Sordariomycetes</taxon>
        <taxon>Hypocreomycetidae</taxon>
        <taxon>Microascales</taxon>
        <taxon>Ceratocystidaceae</taxon>
        <taxon>Ceratocystis</taxon>
    </lineage>
</organism>
<feature type="compositionally biased region" description="Low complexity" evidence="2">
    <location>
        <begin position="135"/>
        <end position="171"/>
    </location>
</feature>
<gene>
    <name evidence="3" type="ORF">HOO65_070512</name>
</gene>
<dbReference type="GeneID" id="98120617"/>
<accession>A0ABR4MCQ0</accession>
<dbReference type="EMBL" id="JABSNW010000007">
    <property type="protein sequence ID" value="KAL2886050.1"/>
    <property type="molecule type" value="Genomic_DNA"/>
</dbReference>
<feature type="compositionally biased region" description="Polar residues" evidence="2">
    <location>
        <begin position="393"/>
        <end position="410"/>
    </location>
</feature>
<comment type="caution">
    <text evidence="3">The sequence shown here is derived from an EMBL/GenBank/DDBJ whole genome shotgun (WGS) entry which is preliminary data.</text>
</comment>
<keyword evidence="1" id="KW-0175">Coiled coil</keyword>
<name>A0ABR4MCQ0_9PEZI</name>
<evidence type="ECO:0000313" key="4">
    <source>
        <dbReference type="Proteomes" id="UP001610728"/>
    </source>
</evidence>
<protein>
    <submittedName>
        <fullName evidence="3">Uncharacterized protein</fullName>
    </submittedName>
</protein>
<feature type="coiled-coil region" evidence="1">
    <location>
        <begin position="472"/>
        <end position="499"/>
    </location>
</feature>
<feature type="compositionally biased region" description="Polar residues" evidence="2">
    <location>
        <begin position="49"/>
        <end position="65"/>
    </location>
</feature>
<feature type="region of interest" description="Disordered" evidence="2">
    <location>
        <begin position="117"/>
        <end position="174"/>
    </location>
</feature>
<reference evidence="3 4" key="1">
    <citation type="submission" date="2020-05" db="EMBL/GenBank/DDBJ databases">
        <title>Ceratocystis lukuohia genome.</title>
        <authorList>
            <person name="Harrington T.C."/>
            <person name="Kim K."/>
            <person name="Mayers C.G."/>
        </authorList>
    </citation>
    <scope>NUCLEOTIDE SEQUENCE [LARGE SCALE GENOMIC DNA]</scope>
    <source>
        <strain evidence="3 4">C4212</strain>
    </source>
</reference>
<sequence>MSPAGLHFPTKPSPSPLPYLTTASRLSPALSPSCGPSPPPHLLPVAQVSEGSEASENTAGPQSLQGPARHRDRGPTDTPPPRPHPRHYGLHSSYDPFNLMTEAELDADLDDIHRTLTPNQSLLQTPTLDTPPPTAVTTASVSPTTTLLPSASASTSVSVSPSSEAATTPTTRLASLPSLHAAAVTNSGLQRTFSRHSTSTATSSPASASASASVSASASASASAPNSTSAFASSQIPIASASPSLPSAASTRRKSLLLNLSVSDPTMPGPGELVTSPNTSRRPSVSVHSPSHAPLGSPVLPVPAQNQKLSQSRTTSLGEIHQELEVEQEAQVNRLLGMIRQQQLELQRLQALQSHNNNNTSNNSAAIDESAIASPLPATTSPIGVSRPAGINHSLSPTTQQQTAQGQIPRSSFDLVRADIQHRRRNSSIEASPRMRPPSISGDTEHGYGLGFGSASSAMAVRDDNSFYQAETQIMMRENQMLRHRIRELEKQVADMAAASPTTANQSLTRRSSLAHGFAADVQ</sequence>
<feature type="region of interest" description="Disordered" evidence="2">
    <location>
        <begin position="378"/>
        <end position="447"/>
    </location>
</feature>
<feature type="region of interest" description="Disordered" evidence="2">
    <location>
        <begin position="260"/>
        <end position="314"/>
    </location>
</feature>
<dbReference type="Proteomes" id="UP001610728">
    <property type="component" value="Unassembled WGS sequence"/>
</dbReference>
<feature type="compositionally biased region" description="Polar residues" evidence="2">
    <location>
        <begin position="304"/>
        <end position="314"/>
    </location>
</feature>
<dbReference type="PANTHER" id="PTHR39610">
    <property type="entry name" value="BZIP DOMAIN-CONTAINING PROTEIN-RELATED"/>
    <property type="match status" value="1"/>
</dbReference>
<evidence type="ECO:0000313" key="3">
    <source>
        <dbReference type="EMBL" id="KAL2886050.1"/>
    </source>
</evidence>
<proteinExistence type="predicted"/>
<feature type="compositionally biased region" description="Low complexity" evidence="2">
    <location>
        <begin position="280"/>
        <end position="292"/>
    </location>
</feature>
<keyword evidence="4" id="KW-1185">Reference proteome</keyword>
<evidence type="ECO:0000256" key="2">
    <source>
        <dbReference type="SAM" id="MobiDB-lite"/>
    </source>
</evidence>
<dbReference type="RefSeq" id="XP_070857230.1">
    <property type="nucleotide sequence ID" value="XM_071004962.1"/>
</dbReference>
<feature type="region of interest" description="Disordered" evidence="2">
    <location>
        <begin position="1"/>
        <end position="95"/>
    </location>
</feature>
<evidence type="ECO:0000256" key="1">
    <source>
        <dbReference type="SAM" id="Coils"/>
    </source>
</evidence>